<dbReference type="GO" id="GO:0016779">
    <property type="term" value="F:nucleotidyltransferase activity"/>
    <property type="evidence" value="ECO:0007669"/>
    <property type="project" value="UniProtKB-ARBA"/>
</dbReference>
<keyword evidence="1" id="KW-0460">Magnesium</keyword>
<dbReference type="Proteomes" id="UP000283003">
    <property type="component" value="Unassembled WGS sequence"/>
</dbReference>
<dbReference type="SUPFAM" id="SSF53448">
    <property type="entry name" value="Nucleotide-diphospho-sugar transferases"/>
    <property type="match status" value="1"/>
</dbReference>
<keyword evidence="4" id="KW-1185">Reference proteome</keyword>
<accession>A0A437GXK5</accession>
<evidence type="ECO:0000259" key="2">
    <source>
        <dbReference type="Pfam" id="PF12804"/>
    </source>
</evidence>
<protein>
    <submittedName>
        <fullName evidence="3">Nucleotidyltransferase family protein</fullName>
    </submittedName>
</protein>
<evidence type="ECO:0000313" key="4">
    <source>
        <dbReference type="Proteomes" id="UP000283003"/>
    </source>
</evidence>
<gene>
    <name evidence="3" type="ORF">EKN06_09485</name>
</gene>
<dbReference type="PANTHER" id="PTHR43777">
    <property type="entry name" value="MOLYBDENUM COFACTOR CYTIDYLYLTRANSFERASE"/>
    <property type="match status" value="1"/>
</dbReference>
<evidence type="ECO:0000313" key="3">
    <source>
        <dbReference type="EMBL" id="RVQ67138.1"/>
    </source>
</evidence>
<evidence type="ECO:0000256" key="1">
    <source>
        <dbReference type="ARBA" id="ARBA00022842"/>
    </source>
</evidence>
<sequence>MLRRWRYRSCPKWSLLIVRSSRQAQRPITNLARHKVVRFEDVALVLLAAGRSSRFGGGKLLTELGGMPLAFHAARTFAALPFATRVAVYSDDTPDLGSFGFECVKLSPADAPLSRSIAQGVAIAMRDDPAAIMIALADMPFVSAAHLSDMVAQFDGDRLATWGVATMPPALFGPQHFGALSALSGDRGAGALLHDAATIALDPALAIDIDSKDDLERARQSVERKWNGGRGRD</sequence>
<proteinExistence type="predicted"/>
<organism evidence="3 4">
    <name type="scientific">Croceicoccus ponticola</name>
    <dbReference type="NCBI Taxonomy" id="2217664"/>
    <lineage>
        <taxon>Bacteria</taxon>
        <taxon>Pseudomonadati</taxon>
        <taxon>Pseudomonadota</taxon>
        <taxon>Alphaproteobacteria</taxon>
        <taxon>Sphingomonadales</taxon>
        <taxon>Erythrobacteraceae</taxon>
        <taxon>Croceicoccus</taxon>
    </lineage>
</organism>
<dbReference type="OrthoDB" id="9779263at2"/>
<dbReference type="InterPro" id="IPR029044">
    <property type="entry name" value="Nucleotide-diphossugar_trans"/>
</dbReference>
<dbReference type="CDD" id="cd04182">
    <property type="entry name" value="GT_2_like_f"/>
    <property type="match status" value="1"/>
</dbReference>
<dbReference type="InterPro" id="IPR025877">
    <property type="entry name" value="MobA-like_NTP_Trfase"/>
</dbReference>
<feature type="domain" description="MobA-like NTP transferase" evidence="2">
    <location>
        <begin position="45"/>
        <end position="195"/>
    </location>
</feature>
<comment type="caution">
    <text evidence="3">The sequence shown here is derived from an EMBL/GenBank/DDBJ whole genome shotgun (WGS) entry which is preliminary data.</text>
</comment>
<dbReference type="PANTHER" id="PTHR43777:SF1">
    <property type="entry name" value="MOLYBDENUM COFACTOR CYTIDYLYLTRANSFERASE"/>
    <property type="match status" value="1"/>
</dbReference>
<keyword evidence="3" id="KW-0808">Transferase</keyword>
<dbReference type="AlphaFoldDB" id="A0A437GXK5"/>
<reference evidence="3 4" key="1">
    <citation type="submission" date="2018-12" db="EMBL/GenBank/DDBJ databases">
        <title>Croceicoccus ponticola sp. nov., a lipolytic bacterium isolated from seawater.</title>
        <authorList>
            <person name="Yoon J.-H."/>
        </authorList>
    </citation>
    <scope>NUCLEOTIDE SEQUENCE [LARGE SCALE GENOMIC DNA]</scope>
    <source>
        <strain evidence="3 4">GM-16</strain>
    </source>
</reference>
<dbReference type="Pfam" id="PF12804">
    <property type="entry name" value="NTP_transf_3"/>
    <property type="match status" value="1"/>
</dbReference>
<dbReference type="EMBL" id="RXOL01000003">
    <property type="protein sequence ID" value="RVQ67138.1"/>
    <property type="molecule type" value="Genomic_DNA"/>
</dbReference>
<name>A0A437GXK5_9SPHN</name>
<dbReference type="Gene3D" id="3.90.550.10">
    <property type="entry name" value="Spore Coat Polysaccharide Biosynthesis Protein SpsA, Chain A"/>
    <property type="match status" value="1"/>
</dbReference>